<feature type="transmembrane region" description="Helical" evidence="5">
    <location>
        <begin position="201"/>
        <end position="223"/>
    </location>
</feature>
<gene>
    <name evidence="6" type="ORF">C273_00065</name>
</gene>
<evidence type="ECO:0000256" key="3">
    <source>
        <dbReference type="ARBA" id="ARBA00022989"/>
    </source>
</evidence>
<dbReference type="AlphaFoldDB" id="K9B9G5"/>
<keyword evidence="7" id="KW-1185">Reference proteome</keyword>
<feature type="transmembrane region" description="Helical" evidence="5">
    <location>
        <begin position="254"/>
        <end position="271"/>
    </location>
</feature>
<feature type="transmembrane region" description="Helical" evidence="5">
    <location>
        <begin position="348"/>
        <end position="365"/>
    </location>
</feature>
<feature type="transmembrane region" description="Helical" evidence="5">
    <location>
        <begin position="35"/>
        <end position="66"/>
    </location>
</feature>
<reference evidence="6 7" key="1">
    <citation type="journal article" date="2013" name="Genome Announc.">
        <title>Genome Sequence of Staphylococcus massiliensis Strain S46, Isolated from the Surface of Healthy Human Skin.</title>
        <authorList>
            <person name="Srivastav R."/>
            <person name="Singh A."/>
            <person name="Jangir P.K."/>
            <person name="Kumari C."/>
            <person name="Muduli S."/>
            <person name="Sharma R."/>
        </authorList>
    </citation>
    <scope>NUCLEOTIDE SEQUENCE [LARGE SCALE GENOMIC DNA]</scope>
    <source>
        <strain evidence="6 7">S46</strain>
    </source>
</reference>
<protein>
    <submittedName>
        <fullName evidence="6">Uncharacterized protein</fullName>
    </submittedName>
</protein>
<evidence type="ECO:0000313" key="6">
    <source>
        <dbReference type="EMBL" id="EKU50370.1"/>
    </source>
</evidence>
<feature type="transmembrane region" description="Helical" evidence="5">
    <location>
        <begin position="394"/>
        <end position="418"/>
    </location>
</feature>
<feature type="transmembrane region" description="Helical" evidence="5">
    <location>
        <begin position="372"/>
        <end position="388"/>
    </location>
</feature>
<dbReference type="InterPro" id="IPR001898">
    <property type="entry name" value="SLC13A/DASS"/>
</dbReference>
<keyword evidence="4 5" id="KW-0472">Membrane</keyword>
<accession>K9B9G5</accession>
<keyword evidence="2 5" id="KW-0812">Transmembrane</keyword>
<evidence type="ECO:0000256" key="5">
    <source>
        <dbReference type="SAM" id="Phobius"/>
    </source>
</evidence>
<dbReference type="Proteomes" id="UP000009885">
    <property type="component" value="Unassembled WGS sequence"/>
</dbReference>
<feature type="transmembrane region" description="Helical" evidence="5">
    <location>
        <begin position="6"/>
        <end position="23"/>
    </location>
</feature>
<dbReference type="PANTHER" id="PTHR43652">
    <property type="entry name" value="BASIC AMINO ACID ANTIPORTER YFCC-RELATED"/>
    <property type="match status" value="1"/>
</dbReference>
<organism evidence="6 7">
    <name type="scientific">Staphylococcus massiliensis S46</name>
    <dbReference type="NCBI Taxonomy" id="1229783"/>
    <lineage>
        <taxon>Bacteria</taxon>
        <taxon>Bacillati</taxon>
        <taxon>Bacillota</taxon>
        <taxon>Bacilli</taxon>
        <taxon>Bacillales</taxon>
        <taxon>Staphylococcaceae</taxon>
        <taxon>Staphylococcus</taxon>
    </lineage>
</organism>
<dbReference type="Pfam" id="PF00939">
    <property type="entry name" value="Na_sulph_symp"/>
    <property type="match status" value="1"/>
</dbReference>
<sequence>MQTKHLLLLIIYLITSILIFIYVDLDYLGKVSIIIFLLSLGLFIFSKVPAGLVGMLVLMGGILLGLPESILFESLNQHIVWLMIGAFIISGIIEESGLLQRFVKLINRKCESIQKLTLFTFIKIQCLSLIIPSTSSRAMAMLPIYRAMTVKFPSQKLFLGLLIPTLILIASNLSLIGAGSHLVAIGILEKQTSKTISYLDFLIWGLPFGILFGIFATCILYVLTKENVQRSHDIDIKNEAEVNFKVPFSQKEKTTIICVVITLLLWVLEPLHGLDIAFTTILMALIMLLPQLNLLHWKKGLKHISWSLIFFVTSSSALGELLVRYNVVTYLQSHIMQFLKSLGQVSELMIVIVIIVISVFSHLVITSHTTRAVVLIPAFIVFAKLFQLNEVAVVFLALIGINYCLTFPISSKAILVFYEEEDKPFEPKHLFKLSCILMPLYCLFMLGMYFTFWKFIGLELM</sequence>
<dbReference type="EMBL" id="AMSQ01000001">
    <property type="protein sequence ID" value="EKU50370.1"/>
    <property type="molecule type" value="Genomic_DNA"/>
</dbReference>
<evidence type="ECO:0000256" key="2">
    <source>
        <dbReference type="ARBA" id="ARBA00022692"/>
    </source>
</evidence>
<dbReference type="eggNOG" id="COG0471">
    <property type="taxonomic scope" value="Bacteria"/>
</dbReference>
<comment type="caution">
    <text evidence="6">The sequence shown here is derived from an EMBL/GenBank/DDBJ whole genome shotgun (WGS) entry which is preliminary data.</text>
</comment>
<feature type="transmembrane region" description="Helical" evidence="5">
    <location>
        <begin position="78"/>
        <end position="99"/>
    </location>
</feature>
<dbReference type="PATRIC" id="fig|1229783.3.peg.14"/>
<feature type="transmembrane region" description="Helical" evidence="5">
    <location>
        <begin position="430"/>
        <end position="452"/>
    </location>
</feature>
<feature type="transmembrane region" description="Helical" evidence="5">
    <location>
        <begin position="308"/>
        <end position="328"/>
    </location>
</feature>
<dbReference type="GO" id="GO:0022857">
    <property type="term" value="F:transmembrane transporter activity"/>
    <property type="evidence" value="ECO:0007669"/>
    <property type="project" value="InterPro"/>
</dbReference>
<evidence type="ECO:0000256" key="4">
    <source>
        <dbReference type="ARBA" id="ARBA00023136"/>
    </source>
</evidence>
<dbReference type="STRING" id="1229783.C273_00065"/>
<dbReference type="OrthoDB" id="9156049at2"/>
<feature type="transmembrane region" description="Helical" evidence="5">
    <location>
        <begin position="277"/>
        <end position="296"/>
    </location>
</feature>
<feature type="transmembrane region" description="Helical" evidence="5">
    <location>
        <begin position="157"/>
        <end position="181"/>
    </location>
</feature>
<evidence type="ECO:0000256" key="1">
    <source>
        <dbReference type="ARBA" id="ARBA00004141"/>
    </source>
</evidence>
<proteinExistence type="predicted"/>
<dbReference type="PANTHER" id="PTHR43652:SF2">
    <property type="entry name" value="BASIC AMINO ACID ANTIPORTER YFCC-RELATED"/>
    <property type="match status" value="1"/>
</dbReference>
<dbReference type="GO" id="GO:0005886">
    <property type="term" value="C:plasma membrane"/>
    <property type="evidence" value="ECO:0007669"/>
    <property type="project" value="TreeGrafter"/>
</dbReference>
<comment type="subcellular location">
    <subcellularLocation>
        <location evidence="1">Membrane</location>
        <topology evidence="1">Multi-pass membrane protein</topology>
    </subcellularLocation>
</comment>
<evidence type="ECO:0000313" key="7">
    <source>
        <dbReference type="Proteomes" id="UP000009885"/>
    </source>
</evidence>
<keyword evidence="3 5" id="KW-1133">Transmembrane helix</keyword>
<name>K9B9G5_9STAP</name>
<dbReference type="InterPro" id="IPR051679">
    <property type="entry name" value="DASS-Related_Transporters"/>
</dbReference>
<dbReference type="RefSeq" id="WP_009381576.1">
    <property type="nucleotide sequence ID" value="NZ_AMSQ01000001.1"/>
</dbReference>